<dbReference type="InterPro" id="IPR011011">
    <property type="entry name" value="Znf_FYVE_PHD"/>
</dbReference>
<keyword evidence="4 8" id="KW-0863">Zinc-finger</keyword>
<feature type="compositionally biased region" description="Pro residues" evidence="9">
    <location>
        <begin position="169"/>
        <end position="184"/>
    </location>
</feature>
<sequence>MPTIRNFGPYNPSEAFRHPLLGVFMSSETDKVSSQKLVAVTHQDMEHAREMMKINASEQLDSHPEWGATRENDELPPSNLEIIGADGSSKLKYEISDVAKDEKGVPRKIPPEPPLPDATANPVEGQENSPMSEDDDDQVSLSHDKPPTPFSPTSYNHPFNKPYQFSGPAPSPVPSEPPTPLSPPPVPADNGVRYGLFIWTRAYASRGLELRTVHYDLGSAEADRTACTISYIEGLKAKDRPVQTAELSDASVEFRDSEGNLTAQIVIKEGTVIPGSGFIATDDEEPQKRTAQTYTALNMERNKNKSTIAPRSTPIATKKTSKPRQRTPVPARTPATIKSTPGARQQTPAPARPIADDEFCICQGADDGREMIGCENDHCPHNGWFHLECLGLTVAPPEEKWYCDDCRAVKKGMKKTPVTKTPARSVASGRVTKAKAKKSGGRKR</sequence>
<dbReference type="CDD" id="cd15505">
    <property type="entry name" value="PHD_ING"/>
    <property type="match status" value="1"/>
</dbReference>
<dbReference type="InterPro" id="IPR028651">
    <property type="entry name" value="ING_fam"/>
</dbReference>
<evidence type="ECO:0000256" key="6">
    <source>
        <dbReference type="ARBA" id="ARBA00023242"/>
    </source>
</evidence>
<protein>
    <recommendedName>
        <fullName evidence="10">PHD-type domain-containing protein</fullName>
    </recommendedName>
</protein>
<feature type="binding site" evidence="7">
    <location>
        <position position="362"/>
    </location>
    <ligand>
        <name>Zn(2+)</name>
        <dbReference type="ChEBI" id="CHEBI:29105"/>
        <label>1</label>
    </ligand>
</feature>
<dbReference type="InterPro" id="IPR013083">
    <property type="entry name" value="Znf_RING/FYVE/PHD"/>
</dbReference>
<dbReference type="PROSITE" id="PS50016">
    <property type="entry name" value="ZF_PHD_2"/>
    <property type="match status" value="1"/>
</dbReference>
<keyword evidence="12" id="KW-1185">Reference proteome</keyword>
<dbReference type="GO" id="GO:0000785">
    <property type="term" value="C:chromatin"/>
    <property type="evidence" value="ECO:0007669"/>
    <property type="project" value="UniProtKB-ARBA"/>
</dbReference>
<feature type="domain" description="PHD-type" evidence="10">
    <location>
        <begin position="357"/>
        <end position="409"/>
    </location>
</feature>
<dbReference type="EMBL" id="MU006787">
    <property type="protein sequence ID" value="KAF2639174.1"/>
    <property type="molecule type" value="Genomic_DNA"/>
</dbReference>
<reference evidence="11" key="1">
    <citation type="journal article" date="2020" name="Stud. Mycol.">
        <title>101 Dothideomycetes genomes: a test case for predicting lifestyles and emergence of pathogens.</title>
        <authorList>
            <person name="Haridas S."/>
            <person name="Albert R."/>
            <person name="Binder M."/>
            <person name="Bloem J."/>
            <person name="Labutti K."/>
            <person name="Salamov A."/>
            <person name="Andreopoulos B."/>
            <person name="Baker S."/>
            <person name="Barry K."/>
            <person name="Bills G."/>
            <person name="Bluhm B."/>
            <person name="Cannon C."/>
            <person name="Castanera R."/>
            <person name="Culley D."/>
            <person name="Daum C."/>
            <person name="Ezra D."/>
            <person name="Gonzalez J."/>
            <person name="Henrissat B."/>
            <person name="Kuo A."/>
            <person name="Liang C."/>
            <person name="Lipzen A."/>
            <person name="Lutzoni F."/>
            <person name="Magnuson J."/>
            <person name="Mondo S."/>
            <person name="Nolan M."/>
            <person name="Ohm R."/>
            <person name="Pangilinan J."/>
            <person name="Park H.-J."/>
            <person name="Ramirez L."/>
            <person name="Alfaro M."/>
            <person name="Sun H."/>
            <person name="Tritt A."/>
            <person name="Yoshinaga Y."/>
            <person name="Zwiers L.-H."/>
            <person name="Turgeon B."/>
            <person name="Goodwin S."/>
            <person name="Spatafora J."/>
            <person name="Crous P."/>
            <person name="Grigoriev I."/>
        </authorList>
    </citation>
    <scope>NUCLEOTIDE SEQUENCE</scope>
    <source>
        <strain evidence="11">CBS 473.64</strain>
    </source>
</reference>
<feature type="binding site" evidence="7">
    <location>
        <position position="386"/>
    </location>
    <ligand>
        <name>Zn(2+)</name>
        <dbReference type="ChEBI" id="CHEBI:29105"/>
        <label>1</label>
    </ligand>
</feature>
<feature type="binding site" evidence="7">
    <location>
        <position position="374"/>
    </location>
    <ligand>
        <name>Zn(2+)</name>
        <dbReference type="ChEBI" id="CHEBI:29105"/>
        <label>2</label>
    </ligand>
</feature>
<dbReference type="GO" id="GO:0005634">
    <property type="term" value="C:nucleus"/>
    <property type="evidence" value="ECO:0007669"/>
    <property type="project" value="UniProtKB-SubCell"/>
</dbReference>
<keyword evidence="6" id="KW-0539">Nucleus</keyword>
<feature type="compositionally biased region" description="Polar residues" evidence="9">
    <location>
        <begin position="336"/>
        <end position="348"/>
    </location>
</feature>
<evidence type="ECO:0000313" key="12">
    <source>
        <dbReference type="Proteomes" id="UP000799753"/>
    </source>
</evidence>
<feature type="region of interest" description="Disordered" evidence="9">
    <location>
        <begin position="97"/>
        <end position="184"/>
    </location>
</feature>
<feature type="compositionally biased region" description="Basic residues" evidence="9">
    <location>
        <begin position="432"/>
        <end position="444"/>
    </location>
</feature>
<dbReference type="InterPro" id="IPR019787">
    <property type="entry name" value="Znf_PHD-finger"/>
</dbReference>
<feature type="binding site" evidence="7">
    <location>
        <position position="379"/>
    </location>
    <ligand>
        <name>Zn(2+)</name>
        <dbReference type="ChEBI" id="CHEBI:29105"/>
        <label>2</label>
    </ligand>
</feature>
<feature type="region of interest" description="Disordered" evidence="9">
    <location>
        <begin position="304"/>
        <end position="351"/>
    </location>
</feature>
<evidence type="ECO:0000256" key="4">
    <source>
        <dbReference type="ARBA" id="ARBA00022771"/>
    </source>
</evidence>
<gene>
    <name evidence="11" type="ORF">P280DRAFT_470569</name>
</gene>
<feature type="region of interest" description="Disordered" evidence="9">
    <location>
        <begin position="413"/>
        <end position="444"/>
    </location>
</feature>
<keyword evidence="3 7" id="KW-0479">Metal-binding</keyword>
<dbReference type="SUPFAM" id="SSF57903">
    <property type="entry name" value="FYVE/PHD zinc finger"/>
    <property type="match status" value="1"/>
</dbReference>
<evidence type="ECO:0000256" key="3">
    <source>
        <dbReference type="ARBA" id="ARBA00022723"/>
    </source>
</evidence>
<name>A0A6A6RYZ8_9PLEO</name>
<evidence type="ECO:0000259" key="10">
    <source>
        <dbReference type="PROSITE" id="PS50016"/>
    </source>
</evidence>
<dbReference type="GO" id="GO:0008270">
    <property type="term" value="F:zinc ion binding"/>
    <property type="evidence" value="ECO:0007669"/>
    <property type="project" value="UniProtKB-KW"/>
</dbReference>
<feature type="binding site" evidence="7">
    <location>
        <position position="360"/>
    </location>
    <ligand>
        <name>Zn(2+)</name>
        <dbReference type="ChEBI" id="CHEBI:29105"/>
        <label>1</label>
    </ligand>
</feature>
<proteinExistence type="inferred from homology"/>
<dbReference type="InterPro" id="IPR001965">
    <property type="entry name" value="Znf_PHD"/>
</dbReference>
<accession>A0A6A6RYZ8</accession>
<feature type="binding site" evidence="7">
    <location>
        <position position="403"/>
    </location>
    <ligand>
        <name>Zn(2+)</name>
        <dbReference type="ChEBI" id="CHEBI:29105"/>
        <label>2</label>
    </ligand>
</feature>
<feature type="binding site" evidence="7">
    <location>
        <position position="406"/>
    </location>
    <ligand>
        <name>Zn(2+)</name>
        <dbReference type="ChEBI" id="CHEBI:29105"/>
        <label>2</label>
    </ligand>
</feature>
<dbReference type="PANTHER" id="PTHR10333">
    <property type="entry name" value="INHIBITOR OF GROWTH PROTEIN"/>
    <property type="match status" value="1"/>
</dbReference>
<evidence type="ECO:0000256" key="5">
    <source>
        <dbReference type="ARBA" id="ARBA00022833"/>
    </source>
</evidence>
<evidence type="ECO:0000256" key="7">
    <source>
        <dbReference type="PIRSR" id="PIRSR628651-51"/>
    </source>
</evidence>
<dbReference type="OrthoDB" id="436852at2759"/>
<evidence type="ECO:0000256" key="8">
    <source>
        <dbReference type="PROSITE-ProRule" id="PRU00146"/>
    </source>
</evidence>
<evidence type="ECO:0000256" key="1">
    <source>
        <dbReference type="ARBA" id="ARBA00004123"/>
    </source>
</evidence>
<dbReference type="Gene3D" id="3.30.40.10">
    <property type="entry name" value="Zinc/RING finger domain, C3HC4 (zinc finger)"/>
    <property type="match status" value="1"/>
</dbReference>
<comment type="subcellular location">
    <subcellularLocation>
        <location evidence="1">Nucleus</location>
    </subcellularLocation>
</comment>
<feature type="binding site" evidence="7">
    <location>
        <position position="389"/>
    </location>
    <ligand>
        <name>Zn(2+)</name>
        <dbReference type="ChEBI" id="CHEBI:29105"/>
        <label>1</label>
    </ligand>
</feature>
<organism evidence="11 12">
    <name type="scientific">Massarina eburnea CBS 473.64</name>
    <dbReference type="NCBI Taxonomy" id="1395130"/>
    <lineage>
        <taxon>Eukaryota</taxon>
        <taxon>Fungi</taxon>
        <taxon>Dikarya</taxon>
        <taxon>Ascomycota</taxon>
        <taxon>Pezizomycotina</taxon>
        <taxon>Dothideomycetes</taxon>
        <taxon>Pleosporomycetidae</taxon>
        <taxon>Pleosporales</taxon>
        <taxon>Massarineae</taxon>
        <taxon>Massarinaceae</taxon>
        <taxon>Massarina</taxon>
    </lineage>
</organism>
<dbReference type="SMART" id="SM00249">
    <property type="entry name" value="PHD"/>
    <property type="match status" value="1"/>
</dbReference>
<keyword evidence="5 7" id="KW-0862">Zinc</keyword>
<evidence type="ECO:0000313" key="11">
    <source>
        <dbReference type="EMBL" id="KAF2639174.1"/>
    </source>
</evidence>
<comment type="similarity">
    <text evidence="2">Belongs to the ING family.</text>
</comment>
<dbReference type="Pfam" id="PF00628">
    <property type="entry name" value="PHD"/>
    <property type="match status" value="1"/>
</dbReference>
<evidence type="ECO:0000256" key="2">
    <source>
        <dbReference type="ARBA" id="ARBA00010210"/>
    </source>
</evidence>
<dbReference type="AlphaFoldDB" id="A0A6A6RYZ8"/>
<dbReference type="Proteomes" id="UP000799753">
    <property type="component" value="Unassembled WGS sequence"/>
</dbReference>
<evidence type="ECO:0000256" key="9">
    <source>
        <dbReference type="SAM" id="MobiDB-lite"/>
    </source>
</evidence>